<gene>
    <name evidence="2" type="ORF">AVDCRST_MAG65-1792</name>
</gene>
<organism evidence="2">
    <name type="scientific">uncultured Solirubrobacteraceae bacterium</name>
    <dbReference type="NCBI Taxonomy" id="1162706"/>
    <lineage>
        <taxon>Bacteria</taxon>
        <taxon>Bacillati</taxon>
        <taxon>Actinomycetota</taxon>
        <taxon>Thermoleophilia</taxon>
        <taxon>Solirubrobacterales</taxon>
        <taxon>Solirubrobacteraceae</taxon>
        <taxon>environmental samples</taxon>
    </lineage>
</organism>
<dbReference type="EMBL" id="CADCVL010000328">
    <property type="protein sequence ID" value="CAA9487007.1"/>
    <property type="molecule type" value="Genomic_DNA"/>
</dbReference>
<feature type="compositionally biased region" description="Low complexity" evidence="1">
    <location>
        <begin position="14"/>
        <end position="28"/>
    </location>
</feature>
<accession>A0A6J4S9W9</accession>
<evidence type="ECO:0000256" key="1">
    <source>
        <dbReference type="SAM" id="MobiDB-lite"/>
    </source>
</evidence>
<feature type="compositionally biased region" description="Basic residues" evidence="1">
    <location>
        <begin position="72"/>
        <end position="87"/>
    </location>
</feature>
<dbReference type="EC" id="1.13.11.20" evidence="2"/>
<feature type="compositionally biased region" description="Low complexity" evidence="1">
    <location>
        <begin position="39"/>
        <end position="57"/>
    </location>
</feature>
<dbReference type="GO" id="GO:0017172">
    <property type="term" value="F:cysteine dioxygenase activity"/>
    <property type="evidence" value="ECO:0007669"/>
    <property type="project" value="UniProtKB-EC"/>
</dbReference>
<protein>
    <submittedName>
        <fullName evidence="2">Cysteine dioxygenase</fullName>
        <ecNumber evidence="2">1.13.11.20</ecNumber>
    </submittedName>
</protein>
<feature type="non-terminal residue" evidence="2">
    <location>
        <position position="1"/>
    </location>
</feature>
<feature type="region of interest" description="Disordered" evidence="1">
    <location>
        <begin position="1"/>
        <end position="114"/>
    </location>
</feature>
<proteinExistence type="predicted"/>
<name>A0A6J4S9W9_9ACTN</name>
<evidence type="ECO:0000313" key="2">
    <source>
        <dbReference type="EMBL" id="CAA9487007.1"/>
    </source>
</evidence>
<keyword evidence="2" id="KW-0560">Oxidoreductase</keyword>
<sequence length="176" mass="18859">ERDDRGSRRRARIGARPGPRRPGAAAGGRQDRRPSAAVAAALSQRRPRAPLRLPASRRAPRPVGDLLDARQRHGLARPRPLLGRRARGAGSAGRARTAHRRRRPGDGPSRGQRLLLRAVAHPPADLPRARRGLDPRLFPAAVAARPVRGLPGRSPAPAVGLLRGRAASARAVGRRV</sequence>
<feature type="non-terminal residue" evidence="2">
    <location>
        <position position="176"/>
    </location>
</feature>
<dbReference type="AlphaFoldDB" id="A0A6J4S9W9"/>
<reference evidence="2" key="1">
    <citation type="submission" date="2020-02" db="EMBL/GenBank/DDBJ databases">
        <authorList>
            <person name="Meier V. D."/>
        </authorList>
    </citation>
    <scope>NUCLEOTIDE SEQUENCE</scope>
    <source>
        <strain evidence="2">AVDCRST_MAG65</strain>
    </source>
</reference>
<keyword evidence="2" id="KW-0223">Dioxygenase</keyword>